<dbReference type="AlphaFoldDB" id="A0A0G0KJM9"/>
<sequence>MAKAKVVFLGGKSLGYSILATLLKTERVLLIVTNPSDLDEIRWYPSLRELAKKHGVTYTTRAIHQLENKISKLQPDYIVCAYYDKILKKSTLDIPKVGCINIHMALSDEYQGCWPTTFPIIDGKDHAGVTIHSMISKVDAGDVYARAKVYVDSTETGKSLYIKCAEAGAFLFRKRWKNIKSGKLKPRKPVGKSIPVHHKRSDFPSHKISLSWRKDKIDKYVRALTFPPFPRPYFIYKGKKFEIDYRG</sequence>
<dbReference type="SUPFAM" id="SSF53328">
    <property type="entry name" value="Formyltransferase"/>
    <property type="match status" value="1"/>
</dbReference>
<keyword evidence="2" id="KW-0808">Transferase</keyword>
<evidence type="ECO:0000313" key="2">
    <source>
        <dbReference type="EMBL" id="KKQ75715.1"/>
    </source>
</evidence>
<dbReference type="GO" id="GO:0004479">
    <property type="term" value="F:methionyl-tRNA formyltransferase activity"/>
    <property type="evidence" value="ECO:0007669"/>
    <property type="project" value="TreeGrafter"/>
</dbReference>
<accession>A0A0G0KJM9</accession>
<evidence type="ECO:0000259" key="1">
    <source>
        <dbReference type="Pfam" id="PF00551"/>
    </source>
</evidence>
<proteinExistence type="predicted"/>
<evidence type="ECO:0000313" key="3">
    <source>
        <dbReference type="Proteomes" id="UP000034181"/>
    </source>
</evidence>
<dbReference type="Pfam" id="PF00551">
    <property type="entry name" value="Formyl_trans_N"/>
    <property type="match status" value="1"/>
</dbReference>
<feature type="domain" description="Formyl transferase N-terminal" evidence="1">
    <location>
        <begin position="28"/>
        <end position="168"/>
    </location>
</feature>
<dbReference type="InterPro" id="IPR036477">
    <property type="entry name" value="Formyl_transf_N_sf"/>
</dbReference>
<dbReference type="EMBL" id="LBUZ01000006">
    <property type="protein sequence ID" value="KKQ75715.1"/>
    <property type="molecule type" value="Genomic_DNA"/>
</dbReference>
<dbReference type="InterPro" id="IPR002376">
    <property type="entry name" value="Formyl_transf_N"/>
</dbReference>
<dbReference type="Proteomes" id="UP000034181">
    <property type="component" value="Unassembled WGS sequence"/>
</dbReference>
<gene>
    <name evidence="2" type="ORF">US96_C0006G0027</name>
</gene>
<dbReference type="PANTHER" id="PTHR11138:SF5">
    <property type="entry name" value="METHIONYL-TRNA FORMYLTRANSFERASE, MITOCHONDRIAL"/>
    <property type="match status" value="1"/>
</dbReference>
<protein>
    <submittedName>
        <fullName evidence="2">Methionyl-tRNA formyltransferase</fullName>
    </submittedName>
</protein>
<organism evidence="2 3">
    <name type="scientific">Candidatus Woesebacteria bacterium GW2011_GWB1_38_5b</name>
    <dbReference type="NCBI Taxonomy" id="1618569"/>
    <lineage>
        <taxon>Bacteria</taxon>
        <taxon>Candidatus Woeseibacteriota</taxon>
    </lineage>
</organism>
<dbReference type="Gene3D" id="3.40.50.12230">
    <property type="match status" value="1"/>
</dbReference>
<reference evidence="2 3" key="1">
    <citation type="journal article" date="2015" name="Nature">
        <title>rRNA introns, odd ribosomes, and small enigmatic genomes across a large radiation of phyla.</title>
        <authorList>
            <person name="Brown C.T."/>
            <person name="Hug L.A."/>
            <person name="Thomas B.C."/>
            <person name="Sharon I."/>
            <person name="Castelle C.J."/>
            <person name="Singh A."/>
            <person name="Wilkins M.J."/>
            <person name="Williams K.H."/>
            <person name="Banfield J.F."/>
        </authorList>
    </citation>
    <scope>NUCLEOTIDE SEQUENCE [LARGE SCALE GENOMIC DNA]</scope>
</reference>
<dbReference type="PANTHER" id="PTHR11138">
    <property type="entry name" value="METHIONYL-TRNA FORMYLTRANSFERASE"/>
    <property type="match status" value="1"/>
</dbReference>
<name>A0A0G0KJM9_9BACT</name>
<dbReference type="GO" id="GO:0005829">
    <property type="term" value="C:cytosol"/>
    <property type="evidence" value="ECO:0007669"/>
    <property type="project" value="TreeGrafter"/>
</dbReference>
<comment type="caution">
    <text evidence="2">The sequence shown here is derived from an EMBL/GenBank/DDBJ whole genome shotgun (WGS) entry which is preliminary data.</text>
</comment>